<feature type="non-terminal residue" evidence="1">
    <location>
        <position position="1"/>
    </location>
</feature>
<name>X1JEM0_9ZZZZ</name>
<gene>
    <name evidence="1" type="ORF">S03H2_67549</name>
</gene>
<protein>
    <submittedName>
        <fullName evidence="1">Uncharacterized protein</fullName>
    </submittedName>
</protein>
<organism evidence="1">
    <name type="scientific">marine sediment metagenome</name>
    <dbReference type="NCBI Taxonomy" id="412755"/>
    <lineage>
        <taxon>unclassified sequences</taxon>
        <taxon>metagenomes</taxon>
        <taxon>ecological metagenomes</taxon>
    </lineage>
</organism>
<accession>X1JEM0</accession>
<reference evidence="1" key="1">
    <citation type="journal article" date="2014" name="Front. Microbiol.">
        <title>High frequency of phylogenetically diverse reductive dehalogenase-homologous genes in deep subseafloor sedimentary metagenomes.</title>
        <authorList>
            <person name="Kawai M."/>
            <person name="Futagami T."/>
            <person name="Toyoda A."/>
            <person name="Takaki Y."/>
            <person name="Nishi S."/>
            <person name="Hori S."/>
            <person name="Arai W."/>
            <person name="Tsubouchi T."/>
            <person name="Morono Y."/>
            <person name="Uchiyama I."/>
            <person name="Ito T."/>
            <person name="Fujiyama A."/>
            <person name="Inagaki F."/>
            <person name="Takami H."/>
        </authorList>
    </citation>
    <scope>NUCLEOTIDE SEQUENCE</scope>
    <source>
        <strain evidence="1">Expedition CK06-06</strain>
    </source>
</reference>
<dbReference type="AlphaFoldDB" id="X1JEM0"/>
<dbReference type="EMBL" id="BARU01044248">
    <property type="protein sequence ID" value="GAH76789.1"/>
    <property type="molecule type" value="Genomic_DNA"/>
</dbReference>
<feature type="non-terminal residue" evidence="1">
    <location>
        <position position="174"/>
    </location>
</feature>
<evidence type="ECO:0000313" key="1">
    <source>
        <dbReference type="EMBL" id="GAH76789.1"/>
    </source>
</evidence>
<sequence>APKFTFQIARDFMATAKDTFLRKGRWIDYLDEGGGMTFLTHQGKPFKTMGKRGIYTAIKRLQQVLGYIGETSEIWTRLALRQRALRGGASPHEATWIARNYLDFNQGGSFMKAIDIGLPYVNAGVQGTRGIFRSLADRPVDTLWKFAQLGALASGLFLAIRYGNKEVKECYDRI</sequence>
<proteinExistence type="predicted"/>
<comment type="caution">
    <text evidence="1">The sequence shown here is derived from an EMBL/GenBank/DDBJ whole genome shotgun (WGS) entry which is preliminary data.</text>
</comment>